<evidence type="ECO:0000313" key="2">
    <source>
        <dbReference type="EMBL" id="EWM53943.1"/>
    </source>
</evidence>
<dbReference type="Pfam" id="PF00665">
    <property type="entry name" value="rve"/>
    <property type="match status" value="1"/>
</dbReference>
<sequence>MRNQGWKINKKKVQRIMQKLSLQVTSFSRKSRKYSSYKGKIGTIAPNRIRRRFKTHIPHQKITTDTSEFKYYEVDVKGNVTMHKLYLDPFLDMCNGEIISFGIAKNPSVKNVMEALEKAIDITSDCPYRRIFHSDQGLAYQMKAYSSRLKKELILQSMSRKGNCLDNSVMENFFGLLKQEIYYGIVYYSYEDLKSAIERYIKYYNEQRIKERLGWISPVQYRLSLLPA</sequence>
<keyword evidence="3" id="KW-1185">Reference proteome</keyword>
<dbReference type="SUPFAM" id="SSF53098">
    <property type="entry name" value="Ribonuclease H-like"/>
    <property type="match status" value="1"/>
</dbReference>
<dbReference type="Pfam" id="PF13333">
    <property type="entry name" value="rve_2"/>
    <property type="match status" value="1"/>
</dbReference>
<protein>
    <recommendedName>
        <fullName evidence="1">Integrase catalytic domain-containing protein</fullName>
    </recommendedName>
</protein>
<accession>W7UJD0</accession>
<dbReference type="GO" id="GO:0015074">
    <property type="term" value="P:DNA integration"/>
    <property type="evidence" value="ECO:0007669"/>
    <property type="project" value="InterPro"/>
</dbReference>
<dbReference type="PANTHER" id="PTHR46889:SF4">
    <property type="entry name" value="TRANSPOSASE INSO FOR INSERTION SEQUENCE ELEMENT IS911B-RELATED"/>
    <property type="match status" value="1"/>
</dbReference>
<dbReference type="GO" id="GO:0003676">
    <property type="term" value="F:nucleic acid binding"/>
    <property type="evidence" value="ECO:0007669"/>
    <property type="project" value="InterPro"/>
</dbReference>
<dbReference type="InterPro" id="IPR001584">
    <property type="entry name" value="Integrase_cat-core"/>
</dbReference>
<feature type="domain" description="Integrase catalytic" evidence="1">
    <location>
        <begin position="54"/>
        <end position="226"/>
    </location>
</feature>
<dbReference type="EMBL" id="ATAX01000023">
    <property type="protein sequence ID" value="EWM53943.1"/>
    <property type="molecule type" value="Genomic_DNA"/>
</dbReference>
<dbReference type="NCBIfam" id="NF033516">
    <property type="entry name" value="transpos_IS3"/>
    <property type="match status" value="1"/>
</dbReference>
<dbReference type="InterPro" id="IPR036397">
    <property type="entry name" value="RNaseH_sf"/>
</dbReference>
<dbReference type="AlphaFoldDB" id="W7UJD0"/>
<dbReference type="eggNOG" id="COG2801">
    <property type="taxonomic scope" value="Bacteria"/>
</dbReference>
<organism evidence="2 3">
    <name type="scientific">Ruminococcus flavefaciens 007c</name>
    <dbReference type="NCBI Taxonomy" id="1341157"/>
    <lineage>
        <taxon>Bacteria</taxon>
        <taxon>Bacillati</taxon>
        <taxon>Bacillota</taxon>
        <taxon>Clostridia</taxon>
        <taxon>Eubacteriales</taxon>
        <taxon>Oscillospiraceae</taxon>
        <taxon>Ruminococcus</taxon>
    </lineage>
</organism>
<dbReference type="InterPro" id="IPR050900">
    <property type="entry name" value="Transposase_IS3/IS150/IS904"/>
</dbReference>
<dbReference type="PROSITE" id="PS50994">
    <property type="entry name" value="INTEGRASE"/>
    <property type="match status" value="1"/>
</dbReference>
<dbReference type="PATRIC" id="fig|1341157.4.peg.1591"/>
<dbReference type="Gene3D" id="3.30.420.10">
    <property type="entry name" value="Ribonuclease H-like superfamily/Ribonuclease H"/>
    <property type="match status" value="1"/>
</dbReference>
<gene>
    <name evidence="2" type="ORF">RF007C_09535</name>
</gene>
<dbReference type="PANTHER" id="PTHR46889">
    <property type="entry name" value="TRANSPOSASE INSF FOR INSERTION SEQUENCE IS3B-RELATED"/>
    <property type="match status" value="1"/>
</dbReference>
<dbReference type="OrthoDB" id="1757919at2"/>
<dbReference type="InterPro" id="IPR012337">
    <property type="entry name" value="RNaseH-like_sf"/>
</dbReference>
<proteinExistence type="predicted"/>
<name>W7UJD0_RUMFL</name>
<dbReference type="InterPro" id="IPR048020">
    <property type="entry name" value="Transpos_IS3"/>
</dbReference>
<reference evidence="2 3" key="1">
    <citation type="journal article" date="2014" name="PLoS ONE">
        <title>Rumen cellulosomics: divergent fiber-degrading strategies revealed by comparative genome-wide analysis of six ruminococcal strains.</title>
        <authorList>
            <person name="Dassa B."/>
            <person name="Borovok I."/>
            <person name="Ruimy-Israeli V."/>
            <person name="Lamed R."/>
            <person name="Flint H.J."/>
            <person name="Duncan S.H."/>
            <person name="Henrissat B."/>
            <person name="Coutinho P."/>
            <person name="Morrison M."/>
            <person name="Mosoni P."/>
            <person name="Yeoman C.J."/>
            <person name="White B.A."/>
            <person name="Bayer E.A."/>
        </authorList>
    </citation>
    <scope>NUCLEOTIDE SEQUENCE [LARGE SCALE GENOMIC DNA]</scope>
    <source>
        <strain evidence="2 3">007c</strain>
    </source>
</reference>
<evidence type="ECO:0000313" key="3">
    <source>
        <dbReference type="Proteomes" id="UP000019365"/>
    </source>
</evidence>
<evidence type="ECO:0000259" key="1">
    <source>
        <dbReference type="PROSITE" id="PS50994"/>
    </source>
</evidence>
<dbReference type="Proteomes" id="UP000019365">
    <property type="component" value="Unassembled WGS sequence"/>
</dbReference>
<comment type="caution">
    <text evidence="2">The sequence shown here is derived from an EMBL/GenBank/DDBJ whole genome shotgun (WGS) entry which is preliminary data.</text>
</comment>